<keyword evidence="2" id="KW-1185">Reference proteome</keyword>
<comment type="caution">
    <text evidence="1">The sequence shown here is derived from an EMBL/GenBank/DDBJ whole genome shotgun (WGS) entry which is preliminary data.</text>
</comment>
<evidence type="ECO:0000313" key="1">
    <source>
        <dbReference type="EMBL" id="MBC8588705.1"/>
    </source>
</evidence>
<dbReference type="SUPFAM" id="SSF51658">
    <property type="entry name" value="Xylose isomerase-like"/>
    <property type="match status" value="1"/>
</dbReference>
<organism evidence="1 2">
    <name type="scientific">Paratissierella segnis</name>
    <dbReference type="NCBI Taxonomy" id="2763679"/>
    <lineage>
        <taxon>Bacteria</taxon>
        <taxon>Bacillati</taxon>
        <taxon>Bacillota</taxon>
        <taxon>Tissierellia</taxon>
        <taxon>Tissierellales</taxon>
        <taxon>Tissierellaceae</taxon>
        <taxon>Paratissierella</taxon>
    </lineage>
</organism>
<protein>
    <recommendedName>
        <fullName evidence="3">Xylose isomerase-like TIM barrel domain-containing protein</fullName>
    </recommendedName>
</protein>
<name>A0A926IKV6_9FIRM</name>
<dbReference type="InterPro" id="IPR036237">
    <property type="entry name" value="Xyl_isomerase-like_sf"/>
</dbReference>
<gene>
    <name evidence="1" type="ORF">H8707_10805</name>
</gene>
<dbReference type="RefSeq" id="WP_262430162.1">
    <property type="nucleotide sequence ID" value="NZ_JACRTG010000026.1"/>
</dbReference>
<accession>A0A926IKV6</accession>
<dbReference type="AlphaFoldDB" id="A0A926IKV6"/>
<dbReference type="EMBL" id="JACRTG010000026">
    <property type="protein sequence ID" value="MBC8588705.1"/>
    <property type="molecule type" value="Genomic_DNA"/>
</dbReference>
<reference evidence="1" key="1">
    <citation type="submission" date="2020-08" db="EMBL/GenBank/DDBJ databases">
        <title>Genome public.</title>
        <authorList>
            <person name="Liu C."/>
            <person name="Sun Q."/>
        </authorList>
    </citation>
    <scope>NUCLEOTIDE SEQUENCE</scope>
    <source>
        <strain evidence="1">BX21</strain>
    </source>
</reference>
<evidence type="ECO:0008006" key="3">
    <source>
        <dbReference type="Google" id="ProtNLM"/>
    </source>
</evidence>
<dbReference type="Proteomes" id="UP000601171">
    <property type="component" value="Unassembled WGS sequence"/>
</dbReference>
<dbReference type="Gene3D" id="3.20.20.150">
    <property type="entry name" value="Divalent-metal-dependent TIM barrel enzymes"/>
    <property type="match status" value="1"/>
</dbReference>
<evidence type="ECO:0000313" key="2">
    <source>
        <dbReference type="Proteomes" id="UP000601171"/>
    </source>
</evidence>
<proteinExistence type="predicted"/>
<sequence>MEKYLENNYQFQPKIAIHLGKIDDVYSEELKNKLNILKENNITGMELNLTEFEQINPIEFKNYLNEFDVNLTKIATGSIASKYNLSLSDTNKDIRNMTIEKCKKLIEFASNFNAGIVFGYIKGGTAEDRSTAVELFKDSLMKLRQCK</sequence>